<dbReference type="GO" id="GO:0000398">
    <property type="term" value="P:mRNA splicing, via spliceosome"/>
    <property type="evidence" value="ECO:0007669"/>
    <property type="project" value="InterPro"/>
</dbReference>
<reference evidence="11" key="1">
    <citation type="journal article" date="2023" name="Mol. Phylogenet. Evol.">
        <title>Genome-scale phylogeny and comparative genomics of the fungal order Sordariales.</title>
        <authorList>
            <person name="Hensen N."/>
            <person name="Bonometti L."/>
            <person name="Westerberg I."/>
            <person name="Brannstrom I.O."/>
            <person name="Guillou S."/>
            <person name="Cros-Aarteil S."/>
            <person name="Calhoun S."/>
            <person name="Haridas S."/>
            <person name="Kuo A."/>
            <person name="Mondo S."/>
            <person name="Pangilinan J."/>
            <person name="Riley R."/>
            <person name="LaButti K."/>
            <person name="Andreopoulos B."/>
            <person name="Lipzen A."/>
            <person name="Chen C."/>
            <person name="Yan M."/>
            <person name="Daum C."/>
            <person name="Ng V."/>
            <person name="Clum A."/>
            <person name="Steindorff A."/>
            <person name="Ohm R.A."/>
            <person name="Martin F."/>
            <person name="Silar P."/>
            <person name="Natvig D.O."/>
            <person name="Lalanne C."/>
            <person name="Gautier V."/>
            <person name="Ament-Velasquez S.L."/>
            <person name="Kruys A."/>
            <person name="Hutchinson M.I."/>
            <person name="Powell A.J."/>
            <person name="Barry K."/>
            <person name="Miller A.N."/>
            <person name="Grigoriev I.V."/>
            <person name="Debuchy R."/>
            <person name="Gladieux P."/>
            <person name="Hiltunen Thoren M."/>
            <person name="Johannesson H."/>
        </authorList>
    </citation>
    <scope>NUCLEOTIDE SEQUENCE [LARGE SCALE GENOMIC DNA]</scope>
    <source>
        <strain evidence="11">CBS 284.82</strain>
    </source>
</reference>
<keyword evidence="5" id="KW-0508">mRNA splicing</keyword>
<dbReference type="InterPro" id="IPR000504">
    <property type="entry name" value="RRM_dom"/>
</dbReference>
<dbReference type="CDD" id="cd12285">
    <property type="entry name" value="RRM3_RBM39_like"/>
    <property type="match status" value="1"/>
</dbReference>
<comment type="caution">
    <text evidence="10">The sequence shown here is derived from an EMBL/GenBank/DDBJ whole genome shotgun (WGS) entry which is preliminary data.</text>
</comment>
<dbReference type="InterPro" id="IPR012677">
    <property type="entry name" value="Nucleotide-bd_a/b_plait_sf"/>
</dbReference>
<evidence type="ECO:0000256" key="7">
    <source>
        <dbReference type="SAM" id="MobiDB-lite"/>
    </source>
</evidence>
<gene>
    <name evidence="10" type="ORF">C8A01DRAFT_44451</name>
</gene>
<evidence type="ECO:0000256" key="4">
    <source>
        <dbReference type="ARBA" id="ARBA00022884"/>
    </source>
</evidence>
<dbReference type="Pfam" id="PF00076">
    <property type="entry name" value="RRM_1"/>
    <property type="match status" value="2"/>
</dbReference>
<dbReference type="PROSITE" id="PS50102">
    <property type="entry name" value="RRM"/>
    <property type="match status" value="2"/>
</dbReference>
<feature type="compositionally biased region" description="Basic and acidic residues" evidence="7">
    <location>
        <begin position="592"/>
        <end position="602"/>
    </location>
</feature>
<dbReference type="SUPFAM" id="SSF54928">
    <property type="entry name" value="RNA-binding domain, RBD"/>
    <property type="match status" value="2"/>
</dbReference>
<keyword evidence="4 6" id="KW-0694">RNA-binding</keyword>
<feature type="compositionally biased region" description="Basic and acidic residues" evidence="7">
    <location>
        <begin position="784"/>
        <end position="793"/>
    </location>
</feature>
<feature type="compositionally biased region" description="Polar residues" evidence="7">
    <location>
        <begin position="609"/>
        <end position="623"/>
    </location>
</feature>
<dbReference type="FunFam" id="1.10.2020.20:FF:000004">
    <property type="entry name" value="WGS project CABT00000000 data, contig 2.6"/>
    <property type="match status" value="1"/>
</dbReference>
<dbReference type="InterPro" id="IPR038108">
    <property type="entry name" value="RPN13_DEUBAD_sf"/>
</dbReference>
<protein>
    <submittedName>
        <fullName evidence="10">Nuclear mrna splicing factor-associated protein</fullName>
    </submittedName>
</protein>
<feature type="domain" description="RRM" evidence="8">
    <location>
        <begin position="498"/>
        <end position="591"/>
    </location>
</feature>
<evidence type="ECO:0000256" key="5">
    <source>
        <dbReference type="ARBA" id="ARBA00023187"/>
    </source>
</evidence>
<evidence type="ECO:0000313" key="11">
    <source>
        <dbReference type="Proteomes" id="UP001303115"/>
    </source>
</evidence>
<feature type="region of interest" description="Disordered" evidence="7">
    <location>
        <begin position="436"/>
        <end position="501"/>
    </location>
</feature>
<dbReference type="Gene3D" id="3.30.70.330">
    <property type="match status" value="2"/>
</dbReference>
<dbReference type="Pfam" id="PF04683">
    <property type="entry name" value="Rpn13_ADRM1_Pru"/>
    <property type="match status" value="1"/>
</dbReference>
<dbReference type="GO" id="GO:0005686">
    <property type="term" value="C:U2 snRNP"/>
    <property type="evidence" value="ECO:0007669"/>
    <property type="project" value="TreeGrafter"/>
</dbReference>
<feature type="domain" description="Pru" evidence="9">
    <location>
        <begin position="1"/>
        <end position="137"/>
    </location>
</feature>
<dbReference type="InterPro" id="IPR044868">
    <property type="entry name" value="Rpn13/ADRM1_Pru"/>
</dbReference>
<accession>A0AAN6PQ54</accession>
<evidence type="ECO:0000256" key="3">
    <source>
        <dbReference type="ARBA" id="ARBA00022737"/>
    </source>
</evidence>
<evidence type="ECO:0000259" key="8">
    <source>
        <dbReference type="PROSITE" id="PS50102"/>
    </source>
</evidence>
<keyword evidence="3" id="KW-0677">Repeat</keyword>
<dbReference type="SMART" id="SM00360">
    <property type="entry name" value="RRM"/>
    <property type="match status" value="2"/>
</dbReference>
<dbReference type="PANTHER" id="PTHR15608:SF0">
    <property type="entry name" value="HIV TAT-SPECIFIC FACTOR 1"/>
    <property type="match status" value="1"/>
</dbReference>
<dbReference type="GO" id="GO:0003723">
    <property type="term" value="F:RNA binding"/>
    <property type="evidence" value="ECO:0007669"/>
    <property type="project" value="UniProtKB-UniRule"/>
</dbReference>
<sequence length="793" mass="86312">MSITPIITFKAGICDVDQSSKPFKIKAQETPGYIYLYSEDDLIHFCWRPRSAPLDEPDLDLVMVPTDGNFVPYDTRSPSNPSSKTNGRIFVLKFASSSQRHLFWLQSKPQGRSGDPAWLSPRDLKIGDIVDRLLQGEEDVDVNRELGSVRNNDDDSRRDADDDDEEMEDVEGQGDAHALRRGGNGGAGPDATGGDFREEGEDAREGGADGARAASNDAADMVRNFLDSLKGAPALGSSSRAEGKAYPLLNDLLETSTTIPMLDSAPDEYVDSLLSFLPPTVLVLAQQGENGDAIEREPGAESVEAAKQAMSSGQKRALLKKVLRSPQFTQSLASLTVALRDGGLPSIAEALGIAVENGGLVRGGTVPLGGGDAIEAFVEEEFDHDERISYSKLDNKYIAVQDDGTEYEFDDGLRRWIPMIDEALIEEQQKGYMMPNADADADADADGARRGSAQGRKRKMDSNDREQDNNYNNNNKDRSSKSAKRHGNRGPPQPKQNTAVYVTGLPPDATAEEVAELFSRKCGVIAEEIDSGRPRIKMYTDAAGNFKGDALIVFFKPQSVEMAIMLLDDTDFRFAPSSSNAPRMRVQAADSSYKKTKYDGGDANKPGEASSNSTKNNITNPSDTAAAAANQRSNQDRSKIIKKTQKLSAKLADWSDDEPSALHDPTSTTTVKPTSSKHDRLVILRHMFTLSELSEDPTALLDIKEDIREECAKLGPVTNVVLYDEEEEGIVSVRFQTREAAEACLRLMHGRAFAGRIVEAFFATGKEKFRRSRGEAGGGVGGRGGHEHGSDED</sequence>
<dbReference type="EMBL" id="MU854339">
    <property type="protein sequence ID" value="KAK4042565.1"/>
    <property type="molecule type" value="Genomic_DNA"/>
</dbReference>
<feature type="region of interest" description="Disordered" evidence="7">
    <location>
        <begin position="771"/>
        <end position="793"/>
    </location>
</feature>
<dbReference type="CDD" id="cd12281">
    <property type="entry name" value="RRM1_TatSF1_like"/>
    <property type="match status" value="1"/>
</dbReference>
<evidence type="ECO:0000313" key="10">
    <source>
        <dbReference type="EMBL" id="KAK4042565.1"/>
    </source>
</evidence>
<evidence type="ECO:0000256" key="6">
    <source>
        <dbReference type="PROSITE-ProRule" id="PRU00176"/>
    </source>
</evidence>
<feature type="compositionally biased region" description="Basic and acidic residues" evidence="7">
    <location>
        <begin position="151"/>
        <end position="160"/>
    </location>
</feature>
<dbReference type="InterPro" id="IPR034393">
    <property type="entry name" value="TatSF1-like"/>
</dbReference>
<keyword evidence="11" id="KW-1185">Reference proteome</keyword>
<feature type="domain" description="RRM" evidence="8">
    <location>
        <begin position="686"/>
        <end position="765"/>
    </location>
</feature>
<dbReference type="Proteomes" id="UP001303115">
    <property type="component" value="Unassembled WGS sequence"/>
</dbReference>
<name>A0AAN6PQ54_9PEZI</name>
<dbReference type="PANTHER" id="PTHR15608">
    <property type="entry name" value="SPLICING FACTOR U2AF-ASSOCIATED PROTEIN 2"/>
    <property type="match status" value="1"/>
</dbReference>
<feature type="region of interest" description="Disordered" evidence="7">
    <location>
        <begin position="144"/>
        <end position="214"/>
    </location>
</feature>
<organism evidence="10 11">
    <name type="scientific">Parachaetomium inaequale</name>
    <dbReference type="NCBI Taxonomy" id="2588326"/>
    <lineage>
        <taxon>Eukaryota</taxon>
        <taxon>Fungi</taxon>
        <taxon>Dikarya</taxon>
        <taxon>Ascomycota</taxon>
        <taxon>Pezizomycotina</taxon>
        <taxon>Sordariomycetes</taxon>
        <taxon>Sordariomycetidae</taxon>
        <taxon>Sordariales</taxon>
        <taxon>Chaetomiaceae</taxon>
        <taxon>Parachaetomium</taxon>
    </lineage>
</organism>
<comment type="similarity">
    <text evidence="1">Belongs to the HTATSF1 family.</text>
</comment>
<evidence type="ECO:0000256" key="1">
    <source>
        <dbReference type="ARBA" id="ARBA00007747"/>
    </source>
</evidence>
<feature type="compositionally biased region" description="Acidic residues" evidence="7">
    <location>
        <begin position="161"/>
        <end position="172"/>
    </location>
</feature>
<keyword evidence="2" id="KW-0507">mRNA processing</keyword>
<dbReference type="Gene3D" id="1.10.2020.20">
    <property type="match status" value="1"/>
</dbReference>
<dbReference type="Gene3D" id="2.30.29.70">
    <property type="entry name" value="Proteasomal ubiquitin receptor Rpn13/ADRM1"/>
    <property type="match status" value="1"/>
</dbReference>
<dbReference type="InterPro" id="IPR034392">
    <property type="entry name" value="TatSF1-like_RRM1"/>
</dbReference>
<feature type="region of interest" description="Disordered" evidence="7">
    <location>
        <begin position="574"/>
        <end position="640"/>
    </location>
</feature>
<dbReference type="InterPro" id="IPR038633">
    <property type="entry name" value="Rpn13/ADRM1_Pru_sf"/>
</dbReference>
<dbReference type="AlphaFoldDB" id="A0AAN6PQ54"/>
<evidence type="ECO:0000256" key="2">
    <source>
        <dbReference type="ARBA" id="ARBA00022664"/>
    </source>
</evidence>
<dbReference type="FunFam" id="2.30.29.70:FF:000009">
    <property type="entry name" value="WGS project CABT00000000 data, contig 2.6"/>
    <property type="match status" value="1"/>
</dbReference>
<proteinExistence type="inferred from homology"/>
<dbReference type="PROSITE" id="PS51917">
    <property type="entry name" value="PRU"/>
    <property type="match status" value="1"/>
</dbReference>
<feature type="region of interest" description="Disordered" evidence="7">
    <location>
        <begin position="652"/>
        <end position="673"/>
    </location>
</feature>
<dbReference type="GO" id="GO:0005684">
    <property type="term" value="C:U2-type spliceosomal complex"/>
    <property type="evidence" value="ECO:0007669"/>
    <property type="project" value="TreeGrafter"/>
</dbReference>
<dbReference type="InterPro" id="IPR035979">
    <property type="entry name" value="RBD_domain_sf"/>
</dbReference>
<evidence type="ECO:0000259" key="9">
    <source>
        <dbReference type="PROSITE" id="PS51917"/>
    </source>
</evidence>
<dbReference type="FunFam" id="3.30.70.330:FF:000105">
    <property type="entry name" value="HIV Tat-specific factor 1 homolog"/>
    <property type="match status" value="1"/>
</dbReference>